<feature type="domain" description="TonB-dependent receptor plug" evidence="12">
    <location>
        <begin position="77"/>
        <end position="190"/>
    </location>
</feature>
<evidence type="ECO:0000256" key="10">
    <source>
        <dbReference type="SAM" id="SignalP"/>
    </source>
</evidence>
<evidence type="ECO:0000256" key="5">
    <source>
        <dbReference type="ARBA" id="ARBA00023077"/>
    </source>
</evidence>
<comment type="caution">
    <text evidence="13">The sequence shown here is derived from an EMBL/GenBank/DDBJ whole genome shotgun (WGS) entry which is preliminary data.</text>
</comment>
<keyword evidence="7 8" id="KW-0998">Cell outer membrane</keyword>
<keyword evidence="14" id="KW-1185">Reference proteome</keyword>
<keyword evidence="13" id="KW-0675">Receptor</keyword>
<feature type="chain" id="PRO_5046190041" evidence="10">
    <location>
        <begin position="33"/>
        <end position="1059"/>
    </location>
</feature>
<proteinExistence type="inferred from homology"/>
<protein>
    <submittedName>
        <fullName evidence="13">TonB-dependent receptor</fullName>
    </submittedName>
</protein>
<dbReference type="InterPro" id="IPR039426">
    <property type="entry name" value="TonB-dep_rcpt-like"/>
</dbReference>
<evidence type="ECO:0000259" key="12">
    <source>
        <dbReference type="Pfam" id="PF07715"/>
    </source>
</evidence>
<dbReference type="Pfam" id="PF07715">
    <property type="entry name" value="Plug"/>
    <property type="match status" value="1"/>
</dbReference>
<comment type="subcellular location">
    <subcellularLocation>
        <location evidence="1 8">Cell outer membrane</location>
        <topology evidence="1 8">Multi-pass membrane protein</topology>
    </subcellularLocation>
</comment>
<dbReference type="Proteomes" id="UP000759298">
    <property type="component" value="Unassembled WGS sequence"/>
</dbReference>
<keyword evidence="6 8" id="KW-0472">Membrane</keyword>
<dbReference type="PANTHER" id="PTHR47234">
    <property type="match status" value="1"/>
</dbReference>
<evidence type="ECO:0000256" key="4">
    <source>
        <dbReference type="ARBA" id="ARBA00022692"/>
    </source>
</evidence>
<dbReference type="InterPro" id="IPR012910">
    <property type="entry name" value="Plug_dom"/>
</dbReference>
<dbReference type="Gene3D" id="2.170.130.10">
    <property type="entry name" value="TonB-dependent receptor, plug domain"/>
    <property type="match status" value="1"/>
</dbReference>
<evidence type="ECO:0000256" key="6">
    <source>
        <dbReference type="ARBA" id="ARBA00023136"/>
    </source>
</evidence>
<dbReference type="RefSeq" id="WP_222825031.1">
    <property type="nucleotide sequence ID" value="NZ_JAHWXP010000003.1"/>
</dbReference>
<evidence type="ECO:0000256" key="2">
    <source>
        <dbReference type="ARBA" id="ARBA00022448"/>
    </source>
</evidence>
<keyword evidence="3 8" id="KW-1134">Transmembrane beta strand</keyword>
<dbReference type="Pfam" id="PF00593">
    <property type="entry name" value="TonB_dep_Rec_b-barrel"/>
    <property type="match status" value="1"/>
</dbReference>
<accession>A0ABS7PEG7</accession>
<evidence type="ECO:0000259" key="11">
    <source>
        <dbReference type="Pfam" id="PF00593"/>
    </source>
</evidence>
<organism evidence="13 14">
    <name type="scientific">Alteriqipengyuania abyssalis</name>
    <dbReference type="NCBI Taxonomy" id="2860200"/>
    <lineage>
        <taxon>Bacteria</taxon>
        <taxon>Pseudomonadati</taxon>
        <taxon>Pseudomonadota</taxon>
        <taxon>Alphaproteobacteria</taxon>
        <taxon>Sphingomonadales</taxon>
        <taxon>Erythrobacteraceae</taxon>
        <taxon>Alteriqipengyuania</taxon>
    </lineage>
</organism>
<evidence type="ECO:0000313" key="13">
    <source>
        <dbReference type="EMBL" id="MBY8337470.1"/>
    </source>
</evidence>
<dbReference type="PROSITE" id="PS52016">
    <property type="entry name" value="TONB_DEPENDENT_REC_3"/>
    <property type="match status" value="1"/>
</dbReference>
<dbReference type="InterPro" id="IPR000531">
    <property type="entry name" value="Beta-barrel_TonB"/>
</dbReference>
<dbReference type="SUPFAM" id="SSF56935">
    <property type="entry name" value="Porins"/>
    <property type="match status" value="1"/>
</dbReference>
<dbReference type="PANTHER" id="PTHR47234:SF2">
    <property type="entry name" value="TONB-DEPENDENT RECEPTOR"/>
    <property type="match status" value="1"/>
</dbReference>
<feature type="signal peptide" evidence="10">
    <location>
        <begin position="1"/>
        <end position="32"/>
    </location>
</feature>
<dbReference type="Gene3D" id="2.40.170.20">
    <property type="entry name" value="TonB-dependent receptor, beta-barrel domain"/>
    <property type="match status" value="1"/>
</dbReference>
<evidence type="ECO:0000313" key="14">
    <source>
        <dbReference type="Proteomes" id="UP000759298"/>
    </source>
</evidence>
<dbReference type="InterPro" id="IPR036942">
    <property type="entry name" value="Beta-barrel_TonB_sf"/>
</dbReference>
<evidence type="ECO:0000256" key="7">
    <source>
        <dbReference type="ARBA" id="ARBA00023237"/>
    </source>
</evidence>
<reference evidence="13 14" key="1">
    <citation type="submission" date="2021-07" db="EMBL/GenBank/DDBJ databases">
        <title>Alteriqipengyuania abyssalis NZ-12B nov, sp.nov isolated from deep sea sponge in pacific ocean.</title>
        <authorList>
            <person name="Tareen S."/>
            <person name="Wink J."/>
        </authorList>
    </citation>
    <scope>NUCLEOTIDE SEQUENCE [LARGE SCALE GENOMIC DNA]</scope>
    <source>
        <strain evidence="13 14">NZ-12B</strain>
    </source>
</reference>
<gene>
    <name evidence="13" type="ORF">KYN89_10435</name>
</gene>
<keyword evidence="2 8" id="KW-0813">Transport</keyword>
<dbReference type="InterPro" id="IPR037066">
    <property type="entry name" value="Plug_dom_sf"/>
</dbReference>
<evidence type="ECO:0000256" key="3">
    <source>
        <dbReference type="ARBA" id="ARBA00022452"/>
    </source>
</evidence>
<evidence type="ECO:0000256" key="1">
    <source>
        <dbReference type="ARBA" id="ARBA00004571"/>
    </source>
</evidence>
<comment type="similarity">
    <text evidence="8 9">Belongs to the TonB-dependent receptor family.</text>
</comment>
<keyword evidence="4 8" id="KW-0812">Transmembrane</keyword>
<dbReference type="EMBL" id="JAHWXP010000003">
    <property type="protein sequence ID" value="MBY8337470.1"/>
    <property type="molecule type" value="Genomic_DNA"/>
</dbReference>
<name>A0ABS7PEG7_9SPHN</name>
<keyword evidence="5 9" id="KW-0798">TonB box</keyword>
<evidence type="ECO:0000256" key="9">
    <source>
        <dbReference type="RuleBase" id="RU003357"/>
    </source>
</evidence>
<evidence type="ECO:0000256" key="8">
    <source>
        <dbReference type="PROSITE-ProRule" id="PRU01360"/>
    </source>
</evidence>
<keyword evidence="10" id="KW-0732">Signal</keyword>
<feature type="domain" description="TonB-dependent receptor-like beta-barrel" evidence="11">
    <location>
        <begin position="441"/>
        <end position="1026"/>
    </location>
</feature>
<sequence>MKTSYSTVARCRGALFATAGVAALAFGAPAFAQDTDCVDVDENGVCDTSEPVDSSAAVPAEGMIVVTGSRIARPSISSPVPLTSVTAGELTDQGDISLGDALNDLPSLRTTFSQGNSTRFIGTAGLNLLDLRGLGTSRTLVLVNGRRHITALPGDYLVDVNTIPTDLLERVDVVTGGNSAIYGSDAVAGVVNFVLKRDYDGLSLRGQAGISERGDRATQFVAGVWGTNFADGRGNIAIAAEYANADPLYFRDRDELTGAFSGRCQYNTVEPTGGEPNGTDGIIDTAPLCGVTNNNISDGGFLGAYGDRSILVFQPDGSIIRSRPRDALGSYTSNVIGGAGSTLRNTGQLAAGLERYTVNLLARYEFSEGFQPFIEAKYAHVDAIQEGQPSFFQGSIPGFFGGGSNLRCDNPFLTDQAFNTLAGIGFCNATPDATPFTIGRFNVDFGGRGEFQSRDTYRVVAGVEGTFNEDWQYEVSVNYGRFESHLESLNNLVLFDLDGNEDGFLLALDAARNAQGEIVCRVNQVTVTRPDCVPINVFGFGAPSQAALDFVNTTTTRDEKAEEFDVLASVSGDLSQLFELPGGPIAFAVGGEYRTETAYSAFDDLVQAGGTFLNQIPTFDPPKLEVLEGFAEVAIPLLADLPFADELTISGAARVSDYNTATGTVWAYNINGIYAPIPDIRFRAAYATSVRAPTQSDLFSPASQNFGQLADPCDAQNITNNPNRAANCAAAGVPTTITPAIAAACAGIVDPSLLDIGDPFVNCTARSSSTAYTSGGNPNLIEEKGKSLTLGVVLQPRFVPGLSFTVDYYNIEIEDQIATLGPQTILNNCYNDANGINNPYCVSISRDPTTGLFNDPALLSSGINFASRKTEGIDFDLQYNYTFENDHRLRVRAIATHLLKLDFFENPDDSEVPNRIRGELGDPEWAASFSASYDIGDVEFTWSMRFLDEMTKGAYESAFPYIGRCPASGSTGYTGGTCTPGELTTLDPSNVDQYADPTFPMKIYHNVRIDWDVDDAFNFYVGVDNLLDEQPPFGQLGTAGGDPYDTFGRYFYAGIRADF</sequence>